<proteinExistence type="inferred from homology"/>
<evidence type="ECO:0000256" key="3">
    <source>
        <dbReference type="PROSITE-ProRule" id="PRU01161"/>
    </source>
</evidence>
<feature type="domain" description="PNPLA" evidence="4">
    <location>
        <begin position="7"/>
        <end position="213"/>
    </location>
</feature>
<keyword evidence="2 3" id="KW-0443">Lipid metabolism</keyword>
<feature type="short sequence motif" description="GXSXG" evidence="3">
    <location>
        <begin position="50"/>
        <end position="54"/>
    </location>
</feature>
<dbReference type="Gene3D" id="3.40.1090.10">
    <property type="entry name" value="Cytosolic phospholipase A2 catalytic domain"/>
    <property type="match status" value="1"/>
</dbReference>
<dbReference type="GO" id="GO:0047372">
    <property type="term" value="F:monoacylglycerol lipase activity"/>
    <property type="evidence" value="ECO:0007669"/>
    <property type="project" value="TreeGrafter"/>
</dbReference>
<reference evidence="5 8" key="2">
    <citation type="submission" date="2019-10" db="EMBL/GenBank/DDBJ databases">
        <title>Prolixibacter strains distinguished by the presence of nitrate reductase genes were adept at nitrate-dependent anaerobic corrosion of metallic iron and carbon steel.</title>
        <authorList>
            <person name="Iino T."/>
            <person name="Shono N."/>
            <person name="Ito K."/>
            <person name="Nakamura R."/>
            <person name="Sueoka K."/>
            <person name="Harayama S."/>
            <person name="Ohkuma M."/>
        </authorList>
    </citation>
    <scope>NUCLEOTIDE SEQUENCE [LARGE SCALE GENOMIC DNA]</scope>
    <source>
        <strain evidence="5 8">MIC1-1</strain>
    </source>
</reference>
<dbReference type="InterPro" id="IPR016035">
    <property type="entry name" value="Acyl_Trfase/lysoPLipase"/>
</dbReference>
<evidence type="ECO:0000313" key="7">
    <source>
        <dbReference type="Proteomes" id="UP000240621"/>
    </source>
</evidence>
<comment type="similarity">
    <text evidence="1">Belongs to the patatin family.</text>
</comment>
<dbReference type="Proteomes" id="UP000396862">
    <property type="component" value="Unassembled WGS sequence"/>
</dbReference>
<dbReference type="Proteomes" id="UP000240621">
    <property type="component" value="Unassembled WGS sequence"/>
</dbReference>
<keyword evidence="3 6" id="KW-0378">Hydrolase</keyword>
<evidence type="ECO:0000259" key="4">
    <source>
        <dbReference type="PROSITE" id="PS51635"/>
    </source>
</evidence>
<keyword evidence="8" id="KW-1185">Reference proteome</keyword>
<dbReference type="OrthoDB" id="9807112at2"/>
<reference evidence="6 7" key="1">
    <citation type="submission" date="2018-03" db="EMBL/GenBank/DDBJ databases">
        <title>Genomic Encyclopedia of Archaeal and Bacterial Type Strains, Phase II (KMG-II): from individual species to whole genera.</title>
        <authorList>
            <person name="Goeker M."/>
        </authorList>
    </citation>
    <scope>NUCLEOTIDE SEQUENCE [LARGE SCALE GENOMIC DNA]</scope>
    <source>
        <strain evidence="6 7">DSM 27267</strain>
    </source>
</reference>
<dbReference type="EMBL" id="PYGC01000015">
    <property type="protein sequence ID" value="PSK80522.1"/>
    <property type="molecule type" value="Genomic_DNA"/>
</dbReference>
<gene>
    <name evidence="6" type="ORF">CLV93_11552</name>
    <name evidence="5" type="ORF">JCM18694_29490</name>
</gene>
<name>A0A2P8C6C3_9BACT</name>
<dbReference type="InterPro" id="IPR002641">
    <property type="entry name" value="PNPLA_dom"/>
</dbReference>
<dbReference type="AlphaFoldDB" id="A0A2P8C6C3"/>
<dbReference type="PANTHER" id="PTHR32176:SF92">
    <property type="entry name" value="XYLOSE ISOMERASE"/>
    <property type="match status" value="1"/>
</dbReference>
<evidence type="ECO:0000313" key="6">
    <source>
        <dbReference type="EMBL" id="PSK80522.1"/>
    </source>
</evidence>
<dbReference type="RefSeq" id="WP_106543816.1">
    <property type="nucleotide sequence ID" value="NZ_BLAU01000001.1"/>
</dbReference>
<evidence type="ECO:0000313" key="8">
    <source>
        <dbReference type="Proteomes" id="UP000396862"/>
    </source>
</evidence>
<feature type="short sequence motif" description="GXGXXG" evidence="3">
    <location>
        <begin position="11"/>
        <end position="16"/>
    </location>
</feature>
<protein>
    <submittedName>
        <fullName evidence="5 6">Patatin</fullName>
    </submittedName>
</protein>
<dbReference type="GO" id="GO:0004620">
    <property type="term" value="F:phospholipase activity"/>
    <property type="evidence" value="ECO:0007669"/>
    <property type="project" value="TreeGrafter"/>
</dbReference>
<organism evidence="6 7">
    <name type="scientific">Prolixibacter denitrificans</name>
    <dbReference type="NCBI Taxonomy" id="1541063"/>
    <lineage>
        <taxon>Bacteria</taxon>
        <taxon>Pseudomonadati</taxon>
        <taxon>Bacteroidota</taxon>
        <taxon>Bacteroidia</taxon>
        <taxon>Marinilabiliales</taxon>
        <taxon>Prolixibacteraceae</taxon>
        <taxon>Prolixibacter</taxon>
    </lineage>
</organism>
<dbReference type="Pfam" id="PF01734">
    <property type="entry name" value="Patatin"/>
    <property type="match status" value="1"/>
</dbReference>
<feature type="short sequence motif" description="DGA/G" evidence="3">
    <location>
        <begin position="200"/>
        <end position="202"/>
    </location>
</feature>
<accession>A0A2P8C6C3</accession>
<feature type="active site" description="Nucleophile" evidence="3">
    <location>
        <position position="52"/>
    </location>
</feature>
<sequence length="356" mass="39925">MKKVRILSLDGGGIRGMIPATVLEYIEKQYIGKSGNPNARLADLFDFIIGTSTGGILTCFYLTPNPDKGEDQPQTKYKASQALEFYSEKGYRIFNASKHYPWFGLRQLYNASKYTARNLESIFTEEFGELKMSELVKPCLVTTYDLAAKSSFFFSSREPENKQREFYVKDVARSTSAAPTYFPSALIKNLVTGKEMVNIDGGVYANNPTMCGYAECRNTVFPQVAYPSADQMLILSIGTGGGQVDFPASEKSGNWGLLKWAKSMPDIMMDGSFDTVDYQMKRLFGSLAKEHQYNYKRVDVPLDKRNYAKDMADASPANIEALKEAGQEALKAAQKNHEQYSLDNFIDRLMDNMPDS</sequence>
<evidence type="ECO:0000256" key="1">
    <source>
        <dbReference type="ARBA" id="ARBA00010240"/>
    </source>
</evidence>
<feature type="active site" description="Proton acceptor" evidence="3">
    <location>
        <position position="200"/>
    </location>
</feature>
<dbReference type="EMBL" id="BLAU01000001">
    <property type="protein sequence ID" value="GET22703.1"/>
    <property type="molecule type" value="Genomic_DNA"/>
</dbReference>
<comment type="caution">
    <text evidence="6">The sequence shown here is derived from an EMBL/GenBank/DDBJ whole genome shotgun (WGS) entry which is preliminary data.</text>
</comment>
<dbReference type="SUPFAM" id="SSF52151">
    <property type="entry name" value="FabD/lysophospholipase-like"/>
    <property type="match status" value="1"/>
</dbReference>
<evidence type="ECO:0000256" key="2">
    <source>
        <dbReference type="ARBA" id="ARBA00023098"/>
    </source>
</evidence>
<dbReference type="GO" id="GO:0016042">
    <property type="term" value="P:lipid catabolic process"/>
    <property type="evidence" value="ECO:0007669"/>
    <property type="project" value="UniProtKB-UniRule"/>
</dbReference>
<dbReference type="PROSITE" id="PS51635">
    <property type="entry name" value="PNPLA"/>
    <property type="match status" value="1"/>
</dbReference>
<evidence type="ECO:0000313" key="5">
    <source>
        <dbReference type="EMBL" id="GET22703.1"/>
    </source>
</evidence>
<keyword evidence="3" id="KW-0442">Lipid degradation</keyword>
<dbReference type="PANTHER" id="PTHR32176">
    <property type="entry name" value="XYLOSE ISOMERASE"/>
    <property type="match status" value="1"/>
</dbReference>